<protein>
    <submittedName>
        <fullName evidence="2">Uncharacterized protein</fullName>
    </submittedName>
</protein>
<accession>A0A225VMX4</accession>
<proteinExistence type="predicted"/>
<organism evidence="2 3">
    <name type="scientific">Phytophthora megakarya</name>
    <dbReference type="NCBI Taxonomy" id="4795"/>
    <lineage>
        <taxon>Eukaryota</taxon>
        <taxon>Sar</taxon>
        <taxon>Stramenopiles</taxon>
        <taxon>Oomycota</taxon>
        <taxon>Peronosporomycetes</taxon>
        <taxon>Peronosporales</taxon>
        <taxon>Peronosporaceae</taxon>
        <taxon>Phytophthora</taxon>
    </lineage>
</organism>
<dbReference type="Proteomes" id="UP000198211">
    <property type="component" value="Unassembled WGS sequence"/>
</dbReference>
<evidence type="ECO:0000313" key="3">
    <source>
        <dbReference type="Proteomes" id="UP000198211"/>
    </source>
</evidence>
<comment type="caution">
    <text evidence="2">The sequence shown here is derived from an EMBL/GenBank/DDBJ whole genome shotgun (WGS) entry which is preliminary data.</text>
</comment>
<evidence type="ECO:0000313" key="2">
    <source>
        <dbReference type="EMBL" id="OWZ06682.1"/>
    </source>
</evidence>
<dbReference type="EMBL" id="NBNE01003860">
    <property type="protein sequence ID" value="OWZ06682.1"/>
    <property type="molecule type" value="Genomic_DNA"/>
</dbReference>
<feature type="region of interest" description="Disordered" evidence="1">
    <location>
        <begin position="99"/>
        <end position="121"/>
    </location>
</feature>
<name>A0A225VMX4_9STRA</name>
<keyword evidence="3" id="KW-1185">Reference proteome</keyword>
<dbReference type="OrthoDB" id="124146at2759"/>
<sequence length="121" mass="13420">MEACFKTHSRLYIYVCKVTATTTIRRATEGCIAAATALIDGHLNALPADEQLRDVSRAYWAVCHARQPEQILLSMPTNPTFTQLRRIDALQREMDLETPVTGSNPAVNVENADHMSGTSME</sequence>
<dbReference type="AlphaFoldDB" id="A0A225VMX4"/>
<reference evidence="3" key="1">
    <citation type="submission" date="2017-03" db="EMBL/GenBank/DDBJ databases">
        <title>Phytopthora megakarya and P. palmivora, two closely related causual agents of cacao black pod achieved similar genome size and gene model numbers by different mechanisms.</title>
        <authorList>
            <person name="Ali S."/>
            <person name="Shao J."/>
            <person name="Larry D.J."/>
            <person name="Kronmiller B."/>
            <person name="Shen D."/>
            <person name="Strem M.D."/>
            <person name="Melnick R.L."/>
            <person name="Guiltinan M.J."/>
            <person name="Tyler B.M."/>
            <person name="Meinhardt L.W."/>
            <person name="Bailey B.A."/>
        </authorList>
    </citation>
    <scope>NUCLEOTIDE SEQUENCE [LARGE SCALE GENOMIC DNA]</scope>
    <source>
        <strain evidence="3">zdho120</strain>
    </source>
</reference>
<evidence type="ECO:0000256" key="1">
    <source>
        <dbReference type="SAM" id="MobiDB-lite"/>
    </source>
</evidence>
<gene>
    <name evidence="2" type="ORF">PHMEG_00021032</name>
</gene>